<proteinExistence type="predicted"/>
<dbReference type="CDD" id="cd00167">
    <property type="entry name" value="SANT"/>
    <property type="match status" value="2"/>
</dbReference>
<feature type="region of interest" description="Disordered" evidence="1">
    <location>
        <begin position="347"/>
        <end position="369"/>
    </location>
</feature>
<evidence type="ECO:0008006" key="6">
    <source>
        <dbReference type="Google" id="ProtNLM"/>
    </source>
</evidence>
<dbReference type="AlphaFoldDB" id="A0A0G4EWR6"/>
<dbReference type="InterPro" id="IPR001005">
    <property type="entry name" value="SANT/Myb"/>
</dbReference>
<dbReference type="InterPro" id="IPR009057">
    <property type="entry name" value="Homeodomain-like_sf"/>
</dbReference>
<keyword evidence="5" id="KW-1185">Reference proteome</keyword>
<dbReference type="GO" id="GO:0000978">
    <property type="term" value="F:RNA polymerase II cis-regulatory region sequence-specific DNA binding"/>
    <property type="evidence" value="ECO:0007669"/>
    <property type="project" value="TreeGrafter"/>
</dbReference>
<gene>
    <name evidence="4" type="ORF">Vbra_13887</name>
</gene>
<dbReference type="EMBL" id="CDMY01000340">
    <property type="protein sequence ID" value="CEM03422.1"/>
    <property type="molecule type" value="Genomic_DNA"/>
</dbReference>
<feature type="compositionally biased region" description="Low complexity" evidence="1">
    <location>
        <begin position="357"/>
        <end position="368"/>
    </location>
</feature>
<dbReference type="PROSITE" id="PS51294">
    <property type="entry name" value="HTH_MYB"/>
    <property type="match status" value="2"/>
</dbReference>
<dbReference type="GO" id="GO:0000981">
    <property type="term" value="F:DNA-binding transcription factor activity, RNA polymerase II-specific"/>
    <property type="evidence" value="ECO:0007669"/>
    <property type="project" value="TreeGrafter"/>
</dbReference>
<feature type="compositionally biased region" description="Acidic residues" evidence="1">
    <location>
        <begin position="63"/>
        <end position="76"/>
    </location>
</feature>
<evidence type="ECO:0000313" key="4">
    <source>
        <dbReference type="EMBL" id="CEM03422.1"/>
    </source>
</evidence>
<protein>
    <recommendedName>
        <fullName evidence="6">Myb-like domain-containing protein</fullName>
    </recommendedName>
</protein>
<dbReference type="SUPFAM" id="SSF46689">
    <property type="entry name" value="Homeodomain-like"/>
    <property type="match status" value="1"/>
</dbReference>
<sequence length="454" mass="50625">MDTGRHDVKEGCGSVTASRASRHDASRQEATNTAHTRGSHEADREADREPDGGSGMEKHSGEEEGVDDASGEEEEELPKPSGVSQGFFPPLAPLAASSHLLASLLTRQSLVVPPLAPPLSMSMGASDHSPSARLHRLVRKRRQDEMEGGEGDEEEEGREVVQHPFARQRLNKWKFQAVKTASVSPSSWREEEDDMLFELVQIYRPQQNRDWVDIALKLSKSPVSTGRTGEQCRLRWTRCLDPEINRGAWTEEEDRIILLKHKEVGNRWAKIAIELPGRYDLQVKSRFEHLAQTMTDAERSAAVANSPDTGENRHSVPPSVTVRRPPTNANAWLSFSESLDQWRSQLAVKDSGDNKQQQRQQRQQQQQQMSVHDLFNINSINKQLQQQQQQQQAAPKLRPPKGKGKSLLPRPPRADEGFLLGGGGQQTTGMCEQVSMRILQELLAGNGTGTRSST</sequence>
<feature type="region of interest" description="Disordered" evidence="1">
    <location>
        <begin position="1"/>
        <end position="91"/>
    </location>
</feature>
<feature type="region of interest" description="Disordered" evidence="1">
    <location>
        <begin position="383"/>
        <end position="424"/>
    </location>
</feature>
<reference evidence="4 5" key="1">
    <citation type="submission" date="2014-11" db="EMBL/GenBank/DDBJ databases">
        <authorList>
            <person name="Zhu J."/>
            <person name="Qi W."/>
            <person name="Song R."/>
        </authorList>
    </citation>
    <scope>NUCLEOTIDE SEQUENCE [LARGE SCALE GENOMIC DNA]</scope>
</reference>
<dbReference type="PANTHER" id="PTHR45614">
    <property type="entry name" value="MYB PROTEIN-RELATED"/>
    <property type="match status" value="1"/>
</dbReference>
<feature type="region of interest" description="Disordered" evidence="1">
    <location>
        <begin position="296"/>
        <end position="325"/>
    </location>
</feature>
<dbReference type="InterPro" id="IPR050560">
    <property type="entry name" value="MYB_TF"/>
</dbReference>
<organism evidence="4 5">
    <name type="scientific">Vitrella brassicaformis (strain CCMP3155)</name>
    <dbReference type="NCBI Taxonomy" id="1169540"/>
    <lineage>
        <taxon>Eukaryota</taxon>
        <taxon>Sar</taxon>
        <taxon>Alveolata</taxon>
        <taxon>Colpodellida</taxon>
        <taxon>Vitrellaceae</taxon>
        <taxon>Vitrella</taxon>
    </lineage>
</organism>
<feature type="compositionally biased region" description="Acidic residues" evidence="1">
    <location>
        <begin position="146"/>
        <end position="157"/>
    </location>
</feature>
<feature type="compositionally biased region" description="Basic and acidic residues" evidence="1">
    <location>
        <begin position="1"/>
        <end position="10"/>
    </location>
</feature>
<feature type="compositionally biased region" description="Low complexity" evidence="1">
    <location>
        <begin position="383"/>
        <end position="392"/>
    </location>
</feature>
<dbReference type="STRING" id="1169540.A0A0G4EWR6"/>
<dbReference type="OrthoDB" id="2143914at2759"/>
<evidence type="ECO:0000259" key="2">
    <source>
        <dbReference type="PROSITE" id="PS50090"/>
    </source>
</evidence>
<evidence type="ECO:0000313" key="5">
    <source>
        <dbReference type="Proteomes" id="UP000041254"/>
    </source>
</evidence>
<name>A0A0G4EWR6_VITBC</name>
<dbReference type="Pfam" id="PF13921">
    <property type="entry name" value="Myb_DNA-bind_6"/>
    <property type="match status" value="1"/>
</dbReference>
<dbReference type="VEuPathDB" id="CryptoDB:Vbra_13887"/>
<feature type="domain" description="HTH myb-type" evidence="3">
    <location>
        <begin position="241"/>
        <end position="295"/>
    </location>
</feature>
<feature type="compositionally biased region" description="Basic and acidic residues" evidence="1">
    <location>
        <begin position="38"/>
        <end position="62"/>
    </location>
</feature>
<accession>A0A0G4EWR6</accession>
<dbReference type="Proteomes" id="UP000041254">
    <property type="component" value="Unassembled WGS sequence"/>
</dbReference>
<dbReference type="InParanoid" id="A0A0G4EWR6"/>
<dbReference type="PROSITE" id="PS50090">
    <property type="entry name" value="MYB_LIKE"/>
    <property type="match status" value="2"/>
</dbReference>
<dbReference type="PANTHER" id="PTHR45614:SF274">
    <property type="entry name" value="MYB-LIKE DNA-BINDING PROTEIN"/>
    <property type="match status" value="1"/>
</dbReference>
<dbReference type="SMART" id="SM00717">
    <property type="entry name" value="SANT"/>
    <property type="match status" value="2"/>
</dbReference>
<dbReference type="Gene3D" id="1.10.10.60">
    <property type="entry name" value="Homeodomain-like"/>
    <property type="match status" value="2"/>
</dbReference>
<dbReference type="GO" id="GO:0005634">
    <property type="term" value="C:nucleus"/>
    <property type="evidence" value="ECO:0007669"/>
    <property type="project" value="TreeGrafter"/>
</dbReference>
<evidence type="ECO:0000256" key="1">
    <source>
        <dbReference type="SAM" id="MobiDB-lite"/>
    </source>
</evidence>
<feature type="domain" description="Myb-like" evidence="2">
    <location>
        <begin position="241"/>
        <end position="291"/>
    </location>
</feature>
<feature type="region of interest" description="Disordered" evidence="1">
    <location>
        <begin position="141"/>
        <end position="160"/>
    </location>
</feature>
<feature type="compositionally biased region" description="Low complexity" evidence="1">
    <location>
        <begin position="315"/>
        <end position="325"/>
    </location>
</feature>
<evidence type="ECO:0000259" key="3">
    <source>
        <dbReference type="PROSITE" id="PS51294"/>
    </source>
</evidence>
<feature type="domain" description="Myb-like" evidence="2">
    <location>
        <begin position="180"/>
        <end position="240"/>
    </location>
</feature>
<dbReference type="InterPro" id="IPR017930">
    <property type="entry name" value="Myb_dom"/>
</dbReference>
<feature type="domain" description="HTH myb-type" evidence="3">
    <location>
        <begin position="187"/>
        <end position="240"/>
    </location>
</feature>